<name>A0ACA9QN65_9GLOM</name>
<sequence>VSELVNIKHRDWSDNSLRIQGKGNKVRYVLLPPFLVKYISLGSKGYLFTNQGGRKILTDKVREIIRERTKLAGLKKWVSPHTFRRSFATLLDRKRVRMTTIQKLLGHSNLETTSQYIHNDYESLYADYRSIKPKTTRKEENGKPESKNVEPCSHCPELERQIKELEKQLDAVATLPATYIDEFYQKGTEQTETINRLKEKLREKDKEKQQLIQKYSKGENQAQNKGNYQQIPQQSHFTSLFYDKEHKKFFETLKINGPEGQVPKQYLTAKLGTPQTELQQNLLFELVKKINSYYTEENHQSTTAYSLLGQVQEIAEKKFKEGKRRGQIFYSIRLSEPKGEKFRALKEDLSPEK</sequence>
<reference evidence="1" key="1">
    <citation type="submission" date="2021-06" db="EMBL/GenBank/DDBJ databases">
        <authorList>
            <person name="Kallberg Y."/>
            <person name="Tangrot J."/>
            <person name="Rosling A."/>
        </authorList>
    </citation>
    <scope>NUCLEOTIDE SEQUENCE</scope>
    <source>
        <strain evidence="1">MA461A</strain>
    </source>
</reference>
<evidence type="ECO:0000313" key="2">
    <source>
        <dbReference type="Proteomes" id="UP000789920"/>
    </source>
</evidence>
<protein>
    <submittedName>
        <fullName evidence="1">870_t:CDS:1</fullName>
    </submittedName>
</protein>
<dbReference type="Proteomes" id="UP000789920">
    <property type="component" value="Unassembled WGS sequence"/>
</dbReference>
<evidence type="ECO:0000313" key="1">
    <source>
        <dbReference type="EMBL" id="CAG8757877.1"/>
    </source>
</evidence>
<accession>A0ACA9QN65</accession>
<comment type="caution">
    <text evidence="1">The sequence shown here is derived from an EMBL/GenBank/DDBJ whole genome shotgun (WGS) entry which is preliminary data.</text>
</comment>
<gene>
    <name evidence="1" type="ORF">RPERSI_LOCUS14892</name>
</gene>
<organism evidence="1 2">
    <name type="scientific">Racocetra persica</name>
    <dbReference type="NCBI Taxonomy" id="160502"/>
    <lineage>
        <taxon>Eukaryota</taxon>
        <taxon>Fungi</taxon>
        <taxon>Fungi incertae sedis</taxon>
        <taxon>Mucoromycota</taxon>
        <taxon>Glomeromycotina</taxon>
        <taxon>Glomeromycetes</taxon>
        <taxon>Diversisporales</taxon>
        <taxon>Gigasporaceae</taxon>
        <taxon>Racocetra</taxon>
    </lineage>
</organism>
<proteinExistence type="predicted"/>
<keyword evidence="2" id="KW-1185">Reference proteome</keyword>
<dbReference type="EMBL" id="CAJVQC010035015">
    <property type="protein sequence ID" value="CAG8757877.1"/>
    <property type="molecule type" value="Genomic_DNA"/>
</dbReference>
<feature type="non-terminal residue" evidence="1">
    <location>
        <position position="1"/>
    </location>
</feature>